<comment type="similarity">
    <text evidence="7">Belongs to the CENP-W/WIP1 family.</text>
</comment>
<accession>A0A8H7PKY4</accession>
<dbReference type="CDD" id="cd13732">
    <property type="entry name" value="HFD_CENP-W"/>
    <property type="match status" value="1"/>
</dbReference>
<evidence type="ECO:0000256" key="4">
    <source>
        <dbReference type="ARBA" id="ARBA00022838"/>
    </source>
</evidence>
<dbReference type="InterPro" id="IPR009072">
    <property type="entry name" value="Histone-fold"/>
</dbReference>
<evidence type="ECO:0000256" key="2">
    <source>
        <dbReference type="ARBA" id="ARBA00004629"/>
    </source>
</evidence>
<comment type="caution">
    <text evidence="8">The sequence shown here is derived from an EMBL/GenBank/DDBJ whole genome shotgun (WGS) entry which is preliminary data.</text>
</comment>
<keyword evidence="4" id="KW-0995">Kinetochore</keyword>
<dbReference type="GO" id="GO:0005654">
    <property type="term" value="C:nucleoplasm"/>
    <property type="evidence" value="ECO:0007669"/>
    <property type="project" value="TreeGrafter"/>
</dbReference>
<dbReference type="GO" id="GO:0000776">
    <property type="term" value="C:kinetochore"/>
    <property type="evidence" value="ECO:0007669"/>
    <property type="project" value="UniProtKB-KW"/>
</dbReference>
<dbReference type="OrthoDB" id="2543597at2759"/>
<gene>
    <name evidence="8" type="ORF">INT43_001016</name>
</gene>
<evidence type="ECO:0000256" key="6">
    <source>
        <dbReference type="ARBA" id="ARBA00023328"/>
    </source>
</evidence>
<dbReference type="Gene3D" id="1.10.20.10">
    <property type="entry name" value="Histone, subunit A"/>
    <property type="match status" value="1"/>
</dbReference>
<comment type="subcellular location">
    <subcellularLocation>
        <location evidence="2">Chromosome</location>
        <location evidence="2">Centromere</location>
        <location evidence="2">Kinetochore</location>
    </subcellularLocation>
    <subcellularLocation>
        <location evidence="1">Nucleus</location>
    </subcellularLocation>
</comment>
<organism evidence="8 9">
    <name type="scientific">Mortierella isabellina</name>
    <name type="common">Filamentous fungus</name>
    <name type="synonym">Umbelopsis isabellina</name>
    <dbReference type="NCBI Taxonomy" id="91625"/>
    <lineage>
        <taxon>Eukaryota</taxon>
        <taxon>Fungi</taxon>
        <taxon>Fungi incertae sedis</taxon>
        <taxon>Mucoromycota</taxon>
        <taxon>Mucoromycotina</taxon>
        <taxon>Umbelopsidomycetes</taxon>
        <taxon>Umbelopsidales</taxon>
        <taxon>Umbelopsidaceae</taxon>
        <taxon>Umbelopsis</taxon>
    </lineage>
</organism>
<evidence type="ECO:0008006" key="10">
    <source>
        <dbReference type="Google" id="ProtNLM"/>
    </source>
</evidence>
<keyword evidence="9" id="KW-1185">Reference proteome</keyword>
<evidence type="ECO:0000256" key="3">
    <source>
        <dbReference type="ARBA" id="ARBA00022454"/>
    </source>
</evidence>
<dbReference type="Proteomes" id="UP000654370">
    <property type="component" value="Unassembled WGS sequence"/>
</dbReference>
<evidence type="ECO:0000313" key="8">
    <source>
        <dbReference type="EMBL" id="KAG2175369.1"/>
    </source>
</evidence>
<dbReference type="GO" id="GO:0007059">
    <property type="term" value="P:chromosome segregation"/>
    <property type="evidence" value="ECO:0007669"/>
    <property type="project" value="TreeGrafter"/>
</dbReference>
<evidence type="ECO:0000256" key="5">
    <source>
        <dbReference type="ARBA" id="ARBA00023242"/>
    </source>
</evidence>
<dbReference type="GO" id="GO:0003677">
    <property type="term" value="F:DNA binding"/>
    <property type="evidence" value="ECO:0007669"/>
    <property type="project" value="InterPro"/>
</dbReference>
<dbReference type="GO" id="GO:0046982">
    <property type="term" value="F:protein heterodimerization activity"/>
    <property type="evidence" value="ECO:0007669"/>
    <property type="project" value="InterPro"/>
</dbReference>
<dbReference type="InterPro" id="IPR052484">
    <property type="entry name" value="CENP-W/WIP1"/>
</dbReference>
<name>A0A8H7PKY4_MORIS</name>
<keyword evidence="5" id="KW-0539">Nucleus</keyword>
<dbReference type="GO" id="GO:0000278">
    <property type="term" value="P:mitotic cell cycle"/>
    <property type="evidence" value="ECO:0007669"/>
    <property type="project" value="InterPro"/>
</dbReference>
<reference evidence="8" key="1">
    <citation type="submission" date="2020-12" db="EMBL/GenBank/DDBJ databases">
        <title>Metabolic potential, ecology and presence of endohyphal bacteria is reflected in genomic diversity of Mucoromycotina.</title>
        <authorList>
            <person name="Muszewska A."/>
            <person name="Okrasinska A."/>
            <person name="Steczkiewicz K."/>
            <person name="Drgas O."/>
            <person name="Orlowska M."/>
            <person name="Perlinska-Lenart U."/>
            <person name="Aleksandrzak-Piekarczyk T."/>
            <person name="Szatraj K."/>
            <person name="Zielenkiewicz U."/>
            <person name="Pilsyk S."/>
            <person name="Malc E."/>
            <person name="Mieczkowski P."/>
            <person name="Kruszewska J.S."/>
            <person name="Biernat P."/>
            <person name="Pawlowska J."/>
        </authorList>
    </citation>
    <scope>NUCLEOTIDE SEQUENCE</scope>
    <source>
        <strain evidence="8">WA0000067209</strain>
    </source>
</reference>
<dbReference type="InterPro" id="IPR028847">
    <property type="entry name" value="CENP-W"/>
</dbReference>
<proteinExistence type="inferred from homology"/>
<dbReference type="EMBL" id="JAEPQZ010000011">
    <property type="protein sequence ID" value="KAG2175369.1"/>
    <property type="molecule type" value="Genomic_DNA"/>
</dbReference>
<sequence length="76" mass="8841">MARLYSRTTVKKIVKAHNPRSSLSKNVDVMIYLDYLLFLQRLAREADAELLQTKGTMLQAHHLQKVVEQTLQQFRG</sequence>
<evidence type="ECO:0000313" key="9">
    <source>
        <dbReference type="Proteomes" id="UP000654370"/>
    </source>
</evidence>
<keyword evidence="3" id="KW-0158">Chromosome</keyword>
<dbReference type="GO" id="GO:0051382">
    <property type="term" value="P:kinetochore assembly"/>
    <property type="evidence" value="ECO:0007669"/>
    <property type="project" value="InterPro"/>
</dbReference>
<dbReference type="PANTHER" id="PTHR34832:SF1">
    <property type="entry name" value="CENTROMERE PROTEIN W"/>
    <property type="match status" value="1"/>
</dbReference>
<protein>
    <recommendedName>
        <fullName evidence="10">Transcription factor CBF/NF-Y/archaeal histone domain-containing protein</fullName>
    </recommendedName>
</protein>
<dbReference type="SUPFAM" id="SSF47113">
    <property type="entry name" value="Histone-fold"/>
    <property type="match status" value="1"/>
</dbReference>
<evidence type="ECO:0000256" key="7">
    <source>
        <dbReference type="ARBA" id="ARBA00038432"/>
    </source>
</evidence>
<keyword evidence="6" id="KW-0137">Centromere</keyword>
<dbReference type="AlphaFoldDB" id="A0A8H7PKY4"/>
<dbReference type="PANTHER" id="PTHR34832">
    <property type="entry name" value="CENTROMERE PROTEIN W"/>
    <property type="match status" value="1"/>
</dbReference>
<evidence type="ECO:0000256" key="1">
    <source>
        <dbReference type="ARBA" id="ARBA00004123"/>
    </source>
</evidence>
<dbReference type="Pfam" id="PF15510">
    <property type="entry name" value="CENP-W"/>
    <property type="match status" value="1"/>
</dbReference>